<evidence type="ECO:0000313" key="2">
    <source>
        <dbReference type="EMBL" id="CAA9321574.1"/>
    </source>
</evidence>
<feature type="non-terminal residue" evidence="2">
    <location>
        <position position="84"/>
    </location>
</feature>
<evidence type="ECO:0000256" key="1">
    <source>
        <dbReference type="SAM" id="MobiDB-lite"/>
    </source>
</evidence>
<reference evidence="2" key="1">
    <citation type="submission" date="2020-02" db="EMBL/GenBank/DDBJ databases">
        <authorList>
            <person name="Meier V. D."/>
        </authorList>
    </citation>
    <scope>NUCLEOTIDE SEQUENCE</scope>
    <source>
        <strain evidence="2">AVDCRST_MAG29</strain>
    </source>
</reference>
<accession>A0A6J4L1U1</accession>
<feature type="compositionally biased region" description="Basic and acidic residues" evidence="1">
    <location>
        <begin position="65"/>
        <end position="74"/>
    </location>
</feature>
<feature type="non-terminal residue" evidence="2">
    <location>
        <position position="1"/>
    </location>
</feature>
<sequence length="84" mass="9137">APELQGDHCSPALRAPRRPHLPGGDALPRPRGRPRGVPRRPGSRPFPRRLLGWRVPTRDQPGAGEGRKGADRPAARGAAYRRGL</sequence>
<dbReference type="AlphaFoldDB" id="A0A6J4L1U1"/>
<feature type="region of interest" description="Disordered" evidence="1">
    <location>
        <begin position="1"/>
        <end position="84"/>
    </location>
</feature>
<protein>
    <submittedName>
        <fullName evidence="2">Uncharacterized protein</fullName>
    </submittedName>
</protein>
<dbReference type="EMBL" id="CADCUG010000031">
    <property type="protein sequence ID" value="CAA9321574.1"/>
    <property type="molecule type" value="Genomic_DNA"/>
</dbReference>
<organism evidence="2">
    <name type="scientific">uncultured Nocardioidaceae bacterium</name>
    <dbReference type="NCBI Taxonomy" id="253824"/>
    <lineage>
        <taxon>Bacteria</taxon>
        <taxon>Bacillati</taxon>
        <taxon>Actinomycetota</taxon>
        <taxon>Actinomycetes</taxon>
        <taxon>Propionibacteriales</taxon>
        <taxon>Nocardioidaceae</taxon>
        <taxon>environmental samples</taxon>
    </lineage>
</organism>
<feature type="compositionally biased region" description="Basic residues" evidence="1">
    <location>
        <begin position="30"/>
        <end position="42"/>
    </location>
</feature>
<feature type="compositionally biased region" description="Low complexity" evidence="1">
    <location>
        <begin position="75"/>
        <end position="84"/>
    </location>
</feature>
<proteinExistence type="predicted"/>
<feature type="compositionally biased region" description="Low complexity" evidence="1">
    <location>
        <begin position="43"/>
        <end position="52"/>
    </location>
</feature>
<name>A0A6J4L1U1_9ACTN</name>
<gene>
    <name evidence="2" type="ORF">AVDCRST_MAG29-349</name>
</gene>